<gene>
    <name evidence="1" type="ORF">HC176_18105</name>
</gene>
<dbReference type="Proteomes" id="UP000760545">
    <property type="component" value="Unassembled WGS sequence"/>
</dbReference>
<evidence type="ECO:0000313" key="1">
    <source>
        <dbReference type="EMBL" id="NJX17387.1"/>
    </source>
</evidence>
<dbReference type="Gene3D" id="3.30.450.20">
    <property type="entry name" value="PAS domain"/>
    <property type="match status" value="1"/>
</dbReference>
<feature type="non-terminal residue" evidence="1">
    <location>
        <position position="97"/>
    </location>
</feature>
<dbReference type="InterPro" id="IPR035965">
    <property type="entry name" value="PAS-like_dom_sf"/>
</dbReference>
<reference evidence="1 2" key="1">
    <citation type="submission" date="2020-03" db="EMBL/GenBank/DDBJ databases">
        <title>Tamlana sp. nov, isolated from XXX.</title>
        <authorList>
            <person name="Cao W.R."/>
        </authorList>
    </citation>
    <scope>NUCLEOTIDE SEQUENCE [LARGE SCALE GENOMIC DNA]</scope>
    <source>
        <strain evidence="1 2">HST1-43</strain>
    </source>
</reference>
<keyword evidence="2" id="KW-1185">Reference proteome</keyword>
<sequence length="97" mass="11360">MNRNLTTAKNFAVDILKTVREPWIVLDTNLRIKSANEVFYKTFRTSEAAIENKSLLSFGSRDWNLPKLERLLKKVLNEKTTIKDYEITQEFPVLGER</sequence>
<protein>
    <submittedName>
        <fullName evidence="1">Histidine kinase</fullName>
    </submittedName>
</protein>
<evidence type="ECO:0000313" key="2">
    <source>
        <dbReference type="Proteomes" id="UP000760545"/>
    </source>
</evidence>
<keyword evidence="1" id="KW-0418">Kinase</keyword>
<proteinExistence type="predicted"/>
<name>A0ABX1DGF3_9FLAO</name>
<accession>A0ABX1DGF3</accession>
<dbReference type="RefSeq" id="WP_209309811.1">
    <property type="nucleotide sequence ID" value="NZ_JAAVJS010000574.1"/>
</dbReference>
<dbReference type="SUPFAM" id="SSF55785">
    <property type="entry name" value="PYP-like sensor domain (PAS domain)"/>
    <property type="match status" value="1"/>
</dbReference>
<dbReference type="EMBL" id="JAAVJS010000574">
    <property type="protein sequence ID" value="NJX17387.1"/>
    <property type="molecule type" value="Genomic_DNA"/>
</dbReference>
<keyword evidence="1" id="KW-0808">Transferase</keyword>
<dbReference type="GO" id="GO:0016301">
    <property type="term" value="F:kinase activity"/>
    <property type="evidence" value="ECO:0007669"/>
    <property type="project" value="UniProtKB-KW"/>
</dbReference>
<organism evidence="1 2">
    <name type="scientific">Tamlana crocina</name>
    <dbReference type="NCBI Taxonomy" id="393006"/>
    <lineage>
        <taxon>Bacteria</taxon>
        <taxon>Pseudomonadati</taxon>
        <taxon>Bacteroidota</taxon>
        <taxon>Flavobacteriia</taxon>
        <taxon>Flavobacteriales</taxon>
        <taxon>Flavobacteriaceae</taxon>
        <taxon>Tamlana</taxon>
    </lineage>
</organism>
<comment type="caution">
    <text evidence="1">The sequence shown here is derived from an EMBL/GenBank/DDBJ whole genome shotgun (WGS) entry which is preliminary data.</text>
</comment>